<feature type="domain" description="USP" evidence="2">
    <location>
        <begin position="1"/>
        <end position="233"/>
    </location>
</feature>
<dbReference type="Pfam" id="PF00443">
    <property type="entry name" value="UCH"/>
    <property type="match status" value="1"/>
</dbReference>
<dbReference type="InterPro" id="IPR028889">
    <property type="entry name" value="USP"/>
</dbReference>
<accession>A0AAW2YN65</accession>
<dbReference type="GO" id="GO:0004843">
    <property type="term" value="F:cysteine-type deubiquitinase activity"/>
    <property type="evidence" value="ECO:0007669"/>
    <property type="project" value="InterPro"/>
</dbReference>
<feature type="region of interest" description="Disordered" evidence="1">
    <location>
        <begin position="137"/>
        <end position="160"/>
    </location>
</feature>
<dbReference type="GO" id="GO:0016579">
    <property type="term" value="P:protein deubiquitination"/>
    <property type="evidence" value="ECO:0007669"/>
    <property type="project" value="InterPro"/>
</dbReference>
<dbReference type="InterPro" id="IPR029071">
    <property type="entry name" value="Ubiquitin-like_domsf"/>
</dbReference>
<dbReference type="Gene3D" id="3.90.70.10">
    <property type="entry name" value="Cysteine proteinases"/>
    <property type="match status" value="1"/>
</dbReference>
<dbReference type="SUPFAM" id="SSF54001">
    <property type="entry name" value="Cysteine proteinases"/>
    <property type="match status" value="1"/>
</dbReference>
<dbReference type="AlphaFoldDB" id="A0AAW2YN65"/>
<dbReference type="Proteomes" id="UP001431209">
    <property type="component" value="Unassembled WGS sequence"/>
</dbReference>
<evidence type="ECO:0000313" key="4">
    <source>
        <dbReference type="Proteomes" id="UP001431209"/>
    </source>
</evidence>
<dbReference type="CDD" id="cd17039">
    <property type="entry name" value="Ubl_ubiquitin_like"/>
    <property type="match status" value="1"/>
</dbReference>
<organism evidence="3 4">
    <name type="scientific">Acrasis kona</name>
    <dbReference type="NCBI Taxonomy" id="1008807"/>
    <lineage>
        <taxon>Eukaryota</taxon>
        <taxon>Discoba</taxon>
        <taxon>Heterolobosea</taxon>
        <taxon>Tetramitia</taxon>
        <taxon>Eutetramitia</taxon>
        <taxon>Acrasidae</taxon>
        <taxon>Acrasis</taxon>
    </lineage>
</organism>
<dbReference type="InterPro" id="IPR018200">
    <property type="entry name" value="USP_CS"/>
</dbReference>
<comment type="caution">
    <text evidence="3">The sequence shown here is derived from an EMBL/GenBank/DDBJ whole genome shotgun (WGS) entry which is preliminary data.</text>
</comment>
<evidence type="ECO:0000313" key="3">
    <source>
        <dbReference type="EMBL" id="KAL0478549.1"/>
    </source>
</evidence>
<dbReference type="PANTHER" id="PTHR24006">
    <property type="entry name" value="UBIQUITIN CARBOXYL-TERMINAL HYDROLASE"/>
    <property type="match status" value="1"/>
</dbReference>
<dbReference type="PANTHER" id="PTHR24006:SF702">
    <property type="entry name" value="UBIQUITIN CARBOXYL-TERMINAL HYDROLASE 47"/>
    <property type="match status" value="1"/>
</dbReference>
<evidence type="ECO:0000256" key="1">
    <source>
        <dbReference type="SAM" id="MobiDB-lite"/>
    </source>
</evidence>
<dbReference type="PROSITE" id="PS50235">
    <property type="entry name" value="USP_3"/>
    <property type="match status" value="1"/>
</dbReference>
<dbReference type="EMBL" id="JAOPGA020000427">
    <property type="protein sequence ID" value="KAL0478549.1"/>
    <property type="molecule type" value="Genomic_DNA"/>
</dbReference>
<dbReference type="SUPFAM" id="SSF54236">
    <property type="entry name" value="Ubiquitin-like"/>
    <property type="match status" value="1"/>
</dbReference>
<keyword evidence="4" id="KW-1185">Reference proteome</keyword>
<proteinExistence type="predicted"/>
<dbReference type="GO" id="GO:0005829">
    <property type="term" value="C:cytosol"/>
    <property type="evidence" value="ECO:0007669"/>
    <property type="project" value="TreeGrafter"/>
</dbReference>
<dbReference type="InterPro" id="IPR001394">
    <property type="entry name" value="Peptidase_C19_UCH"/>
</dbReference>
<reference evidence="3 4" key="1">
    <citation type="submission" date="2024-03" db="EMBL/GenBank/DDBJ databases">
        <title>The Acrasis kona genome and developmental transcriptomes reveal deep origins of eukaryotic multicellular pathways.</title>
        <authorList>
            <person name="Sheikh S."/>
            <person name="Fu C.-J."/>
            <person name="Brown M.W."/>
            <person name="Baldauf S.L."/>
        </authorList>
    </citation>
    <scope>NUCLEOTIDE SEQUENCE [LARGE SCALE GENOMIC DNA]</scope>
    <source>
        <strain evidence="3 4">ATCC MYA-3509</strain>
    </source>
</reference>
<feature type="compositionally biased region" description="Basic and acidic residues" evidence="1">
    <location>
        <begin position="137"/>
        <end position="153"/>
    </location>
</feature>
<sequence length="816" mass="93836">MRVLFDSLSSYQIPIDDLYQGTMRDYVICETCKHVGGRKDTFLDLQLVIRNVEHLDQAIEQFQIVEKLQGENQYFCEKCNKKSDAKKGLKILTLPDILTLHLKRFNVDYETMTKVKLNNQVIFPTTLDMNKHLSNHEVNLNDDRSSPNHKQQEGQDEEEDANDNIYDLYAVLMHSGTVAGGHYYAYIRVKDRWYDFNDSNVTNLSEIDLEKGYGSDANNMYGSNAYMLMYVRQKPISKLHSQTVNIPDASESDLLPDDLLDGIKKENEEYLRKQSSRNQSLSSAAPTVAAAASATLSSTSAVVDEIKLDDFFVNVILYQNQELEQPKPVYVINKKKVLIRDLMNAIQSVFNINVRDQHLIFKNFINVTQVETELMDVDKSTSDYNIVRGDVIYLERFSTSLQNDLMSRFEMEKNQITIHYYLTWKLPKTKQTIIMDRRKDVQSLKSIIMHKDDSNLNHDEFVISRFENQPTPLYNNTREKLQILLDGSTVYCHKAKEVNKQQTCIRILLIDPSPTTNHYVRTHDEKSNVMPKQVEFESLKDDPSSYYARGLLKHVTDIMVDNNTLVSHVKSMLIDQFSQIIPIRHHELASQILTNRKLRLREKIQGANYPGRFYLDDELLLNALSDSISSNREVIVEAIPKNEFEINQNHIPIRISQFCPGSYFLKKRQEIIVNKDITVGELDHHIQTCTGGGCGANDCMQQDLKLVKIPLSHLHRLKDVNYVKNLKWGNADSDSIITGAPWFCTAGDLILYKREDEVDWFVANNQSDKVDDDMSVDAPVSGAVESMPVRSRQDAALRFFDDEGKDDVAHKKLKLC</sequence>
<dbReference type="InterPro" id="IPR050164">
    <property type="entry name" value="Peptidase_C19"/>
</dbReference>
<protein>
    <recommendedName>
        <fullName evidence="2">USP domain-containing protein</fullName>
    </recommendedName>
</protein>
<dbReference type="InterPro" id="IPR038765">
    <property type="entry name" value="Papain-like_cys_pep_sf"/>
</dbReference>
<dbReference type="PROSITE" id="PS00973">
    <property type="entry name" value="USP_2"/>
    <property type="match status" value="1"/>
</dbReference>
<gene>
    <name evidence="3" type="ORF">AKO1_008138</name>
</gene>
<dbReference type="GO" id="GO:0005634">
    <property type="term" value="C:nucleus"/>
    <property type="evidence" value="ECO:0007669"/>
    <property type="project" value="TreeGrafter"/>
</dbReference>
<name>A0AAW2YN65_9EUKA</name>
<evidence type="ECO:0000259" key="2">
    <source>
        <dbReference type="PROSITE" id="PS50235"/>
    </source>
</evidence>